<accession>A0ABS0Y134</accession>
<keyword evidence="3" id="KW-1185">Reference proteome</keyword>
<dbReference type="RefSeq" id="WP_199049258.1">
    <property type="nucleotide sequence ID" value="NZ_JAELXT010000009.1"/>
</dbReference>
<sequence>MGEWNQTLAQMDPGTMPDEETDVTFGDLDFDTIEAAVMETARGRWFLKEYARRNRNADTVAVLKALERLKDRPLDASTVAPLHAYLEDMAAAIRRTKEEVRSFPAIEQADPMAALSEAALQEAAEQCIRQMVGTLHYLEGRIQHMIDPTRSRSSGRKSPWKPALSTVRRPDTSIPTLLS</sequence>
<reference evidence="3" key="1">
    <citation type="submission" date="2020-12" db="EMBL/GenBank/DDBJ databases">
        <title>Hymenobacter sp.</title>
        <authorList>
            <person name="Kim M.K."/>
        </authorList>
    </citation>
    <scope>NUCLEOTIDE SEQUENCE [LARGE SCALE GENOMIC DNA]</scope>
    <source>
        <strain evidence="3">BT325</strain>
    </source>
</reference>
<protein>
    <submittedName>
        <fullName evidence="2">Uncharacterized protein</fullName>
    </submittedName>
</protein>
<comment type="caution">
    <text evidence="2">The sequence shown here is derived from an EMBL/GenBank/DDBJ whole genome shotgun (WGS) entry which is preliminary data.</text>
</comment>
<name>A0ABS0Y134_9HYPH</name>
<organism evidence="2 3">
    <name type="scientific">Microvirga splendida</name>
    <dbReference type="NCBI Taxonomy" id="2795727"/>
    <lineage>
        <taxon>Bacteria</taxon>
        <taxon>Pseudomonadati</taxon>
        <taxon>Pseudomonadota</taxon>
        <taxon>Alphaproteobacteria</taxon>
        <taxon>Hyphomicrobiales</taxon>
        <taxon>Methylobacteriaceae</taxon>
        <taxon>Microvirga</taxon>
    </lineage>
</organism>
<dbReference type="EMBL" id="JAELXT010000009">
    <property type="protein sequence ID" value="MBJ6126006.1"/>
    <property type="molecule type" value="Genomic_DNA"/>
</dbReference>
<evidence type="ECO:0000256" key="1">
    <source>
        <dbReference type="SAM" id="MobiDB-lite"/>
    </source>
</evidence>
<evidence type="ECO:0000313" key="2">
    <source>
        <dbReference type="EMBL" id="MBJ6126006.1"/>
    </source>
</evidence>
<gene>
    <name evidence="2" type="ORF">JAO75_11375</name>
</gene>
<evidence type="ECO:0000313" key="3">
    <source>
        <dbReference type="Proteomes" id="UP000620670"/>
    </source>
</evidence>
<proteinExistence type="predicted"/>
<feature type="region of interest" description="Disordered" evidence="1">
    <location>
        <begin position="146"/>
        <end position="179"/>
    </location>
</feature>
<dbReference type="Proteomes" id="UP000620670">
    <property type="component" value="Unassembled WGS sequence"/>
</dbReference>